<keyword evidence="6" id="KW-0732">Signal</keyword>
<keyword evidence="16" id="KW-1185">Reference proteome</keyword>
<evidence type="ECO:0000256" key="11">
    <source>
        <dbReference type="ARBA" id="ARBA00030964"/>
    </source>
</evidence>
<sequence>MIYKTNLYIIVKFLFIIFITTKIVEGERAGYDCTREIYEAKGPKKLGNNGFFIEINGYTDKEDLHPEGFVPGKVYKIVLKGRRTQYTVQTFRGFGITTQYPNDKGAGKFEIQKGRGESRVAPNCRKAGVSHTNLRPKTSISVLWRAPNSGDGCVLVRATIIESRNVWYADDNQLTVEFCAKKNHESAVPEDNLNAKCCACTEAKYDIEFLGIWSKETHPKEYPSLEHLTHFTDFLGASHSNNYTMWKFGEIATDGLKEIAEWGNTYKAEQEMKNVAREIRTLIKLKGLWFPEVQGQTKSSFHVNKVHHFASLAAMFGPSPDWCVGISAINLCLPDCTWVEERVFDLLPWDAGTDDGVTYMSPNIPAVPRHKIVPITTKTNKLSPFYDEFSDEIPPLGRLTIKRTDVLNIGCRKEEEYKKEAFEATSISEEEEYKDRRECTMSAWESWSLCSATCGKGVRMRSRVFQFPIKAQMFHCHRQTTERQFCSAKQTECHGSDLFSTECTTTNWEDWSPCSVTCGTGERSRSRKLLDETKINNCKNVNLTEVETCVGENGEDCNVKPNPLCKTTSWSEWSPCSASCDDGIKIRSRLFYYVEHELQCTNVNLLQKAKCQMPSCRRLLTAHSEEICNEEKAEGQCGGVFPRYWYNKDTSKCERFIYTGCKGNRNQFETEEECKQLCVKDAQTDKVVIPGHQLISEFGGENAVIEDGGERVDCELNEWSPWSECSTTCGRGRRTRNKSIKIFPRNGGSPCPSGLHLIQDRKCDNRPCESKGCKVGNWGMWSKCNSDCEGTQFRRRRIIKGRNYIENEKDPNCQLSEREERSCNEDC</sequence>
<dbReference type="GO" id="GO:0004867">
    <property type="term" value="F:serine-type endopeptidase inhibitor activity"/>
    <property type="evidence" value="ECO:0007669"/>
    <property type="project" value="InterPro"/>
</dbReference>
<dbReference type="Gene3D" id="4.10.410.10">
    <property type="entry name" value="Pancreatic trypsin inhibitor Kunitz domain"/>
    <property type="match status" value="1"/>
</dbReference>
<dbReference type="WBParaSite" id="PTRK_0000746400.1">
    <property type="protein sequence ID" value="PTRK_0000746400.1"/>
    <property type="gene ID" value="PTRK_0000746400"/>
</dbReference>
<evidence type="ECO:0000256" key="8">
    <source>
        <dbReference type="ARBA" id="ARBA00022889"/>
    </source>
</evidence>
<evidence type="ECO:0000256" key="4">
    <source>
        <dbReference type="ARBA" id="ARBA00022530"/>
    </source>
</evidence>
<dbReference type="InterPro" id="IPR044004">
    <property type="entry name" value="TSP1_spondin_dom"/>
</dbReference>
<dbReference type="PANTHER" id="PTHR11311:SF16">
    <property type="entry name" value="SPONDIN-1"/>
    <property type="match status" value="1"/>
</dbReference>
<keyword evidence="12" id="KW-1133">Transmembrane helix</keyword>
<dbReference type="PROSITE" id="PS50092">
    <property type="entry name" value="TSP1"/>
    <property type="match status" value="5"/>
</dbReference>
<keyword evidence="8" id="KW-0130">Cell adhesion</keyword>
<feature type="domain" description="Reelin" evidence="14">
    <location>
        <begin position="18"/>
        <end position="191"/>
    </location>
</feature>
<evidence type="ECO:0000256" key="9">
    <source>
        <dbReference type="ARBA" id="ARBA00023157"/>
    </source>
</evidence>
<keyword evidence="5" id="KW-0479">Metal-binding</keyword>
<comment type="subcellular location">
    <subcellularLocation>
        <location evidence="1">Secreted</location>
        <location evidence="1">Extracellular space</location>
        <location evidence="1">Extracellular matrix</location>
    </subcellularLocation>
</comment>
<dbReference type="SMART" id="SM00131">
    <property type="entry name" value="KU"/>
    <property type="match status" value="1"/>
</dbReference>
<evidence type="ECO:0000259" key="13">
    <source>
        <dbReference type="PROSITE" id="PS50279"/>
    </source>
</evidence>
<accession>A0A0N4ZHR8</accession>
<dbReference type="Gene3D" id="2.60.40.4060">
    <property type="entry name" value="Reeler domain"/>
    <property type="match status" value="1"/>
</dbReference>
<dbReference type="Gene3D" id="2.60.40.2130">
    <property type="entry name" value="F-spondin domain"/>
    <property type="match status" value="1"/>
</dbReference>
<dbReference type="InterPro" id="IPR036880">
    <property type="entry name" value="Kunitz_BPTI_sf"/>
</dbReference>
<dbReference type="SUPFAM" id="SSF82895">
    <property type="entry name" value="TSP-1 type 1 repeat"/>
    <property type="match status" value="5"/>
</dbReference>
<evidence type="ECO:0000259" key="14">
    <source>
        <dbReference type="PROSITE" id="PS51019"/>
    </source>
</evidence>
<dbReference type="PRINTS" id="PR00759">
    <property type="entry name" value="BASICPTASE"/>
</dbReference>
<keyword evidence="4" id="KW-0272">Extracellular matrix</keyword>
<dbReference type="PROSITE" id="PS51019">
    <property type="entry name" value="REELIN"/>
    <property type="match status" value="1"/>
</dbReference>
<evidence type="ECO:0000256" key="6">
    <source>
        <dbReference type="ARBA" id="ARBA00022729"/>
    </source>
</evidence>
<feature type="transmembrane region" description="Helical" evidence="12">
    <location>
        <begin position="7"/>
        <end position="24"/>
    </location>
</feature>
<name>A0A0N4ZHR8_PARTI</name>
<dbReference type="PROSITE" id="PS51020">
    <property type="entry name" value="SPONDIN"/>
    <property type="match status" value="1"/>
</dbReference>
<dbReference type="GO" id="GO:0046872">
    <property type="term" value="F:metal ion binding"/>
    <property type="evidence" value="ECO:0007669"/>
    <property type="project" value="UniProtKB-KW"/>
</dbReference>
<proteinExistence type="predicted"/>
<dbReference type="Pfam" id="PF00014">
    <property type="entry name" value="Kunitz_BPTI"/>
    <property type="match status" value="1"/>
</dbReference>
<dbReference type="Pfam" id="PF19028">
    <property type="entry name" value="TSP1_spondin"/>
    <property type="match status" value="1"/>
</dbReference>
<keyword evidence="10" id="KW-0325">Glycoprotein</keyword>
<dbReference type="InterPro" id="IPR002223">
    <property type="entry name" value="Kunitz_BPTI"/>
</dbReference>
<dbReference type="InterPro" id="IPR038678">
    <property type="entry name" value="Spondin_N_sf"/>
</dbReference>
<dbReference type="InterPro" id="IPR036383">
    <property type="entry name" value="TSP1_rpt_sf"/>
</dbReference>
<evidence type="ECO:0000313" key="17">
    <source>
        <dbReference type="WBParaSite" id="PTRK_0000746400.1"/>
    </source>
</evidence>
<feature type="domain" description="Spondin" evidence="15">
    <location>
        <begin position="193"/>
        <end position="384"/>
    </location>
</feature>
<dbReference type="Pfam" id="PF02014">
    <property type="entry name" value="Reeler"/>
    <property type="match status" value="1"/>
</dbReference>
<dbReference type="InterPro" id="IPR009465">
    <property type="entry name" value="Spondin_N"/>
</dbReference>
<keyword evidence="12" id="KW-0812">Transmembrane</keyword>
<keyword evidence="12" id="KW-0472">Membrane</keyword>
<dbReference type="InterPro" id="IPR002861">
    <property type="entry name" value="Reeler_dom"/>
</dbReference>
<evidence type="ECO:0000256" key="10">
    <source>
        <dbReference type="ARBA" id="ARBA00023180"/>
    </source>
</evidence>
<dbReference type="CDD" id="cd08544">
    <property type="entry name" value="Reeler"/>
    <property type="match status" value="1"/>
</dbReference>
<evidence type="ECO:0000256" key="7">
    <source>
        <dbReference type="ARBA" id="ARBA00022737"/>
    </source>
</evidence>
<organism evidence="16 17">
    <name type="scientific">Parastrongyloides trichosuri</name>
    <name type="common">Possum-specific nematode worm</name>
    <dbReference type="NCBI Taxonomy" id="131310"/>
    <lineage>
        <taxon>Eukaryota</taxon>
        <taxon>Metazoa</taxon>
        <taxon>Ecdysozoa</taxon>
        <taxon>Nematoda</taxon>
        <taxon>Chromadorea</taxon>
        <taxon>Rhabditida</taxon>
        <taxon>Tylenchina</taxon>
        <taxon>Panagrolaimomorpha</taxon>
        <taxon>Strongyloidoidea</taxon>
        <taxon>Strongyloididae</taxon>
        <taxon>Parastrongyloides</taxon>
    </lineage>
</organism>
<dbReference type="InterPro" id="IPR000884">
    <property type="entry name" value="TSP1_rpt"/>
</dbReference>
<dbReference type="SMART" id="SM00209">
    <property type="entry name" value="TSP1"/>
    <property type="match status" value="5"/>
</dbReference>
<dbReference type="Pfam" id="PF00090">
    <property type="entry name" value="TSP_1"/>
    <property type="match status" value="4"/>
</dbReference>
<dbReference type="InterPro" id="IPR051418">
    <property type="entry name" value="Spondin/Thrombospondin_T1"/>
</dbReference>
<dbReference type="InterPro" id="IPR042307">
    <property type="entry name" value="Reeler_sf"/>
</dbReference>
<dbReference type="NCBIfam" id="NF038123">
    <property type="entry name" value="NF038123_dom"/>
    <property type="match status" value="1"/>
</dbReference>
<evidence type="ECO:0000256" key="2">
    <source>
        <dbReference type="ARBA" id="ARBA00019594"/>
    </source>
</evidence>
<evidence type="ECO:0000256" key="1">
    <source>
        <dbReference type="ARBA" id="ARBA00004498"/>
    </source>
</evidence>
<dbReference type="PANTHER" id="PTHR11311">
    <property type="entry name" value="SPONDIN"/>
    <property type="match status" value="1"/>
</dbReference>
<reference evidence="17" key="1">
    <citation type="submission" date="2017-02" db="UniProtKB">
        <authorList>
            <consortium name="WormBaseParasite"/>
        </authorList>
    </citation>
    <scope>IDENTIFICATION</scope>
</reference>
<dbReference type="Gene3D" id="2.20.100.10">
    <property type="entry name" value="Thrombospondin type-1 (TSP1) repeat"/>
    <property type="match status" value="5"/>
</dbReference>
<dbReference type="Pfam" id="PF06468">
    <property type="entry name" value="Spond_N"/>
    <property type="match status" value="1"/>
</dbReference>
<dbReference type="GO" id="GO:0031012">
    <property type="term" value="C:extracellular matrix"/>
    <property type="evidence" value="ECO:0007669"/>
    <property type="project" value="TreeGrafter"/>
</dbReference>
<evidence type="ECO:0000259" key="15">
    <source>
        <dbReference type="PROSITE" id="PS51020"/>
    </source>
</evidence>
<evidence type="ECO:0000256" key="12">
    <source>
        <dbReference type="SAM" id="Phobius"/>
    </source>
</evidence>
<dbReference type="InterPro" id="IPR020901">
    <property type="entry name" value="Prtase_inh_Kunz-CS"/>
</dbReference>
<keyword evidence="7" id="KW-0677">Repeat</keyword>
<evidence type="ECO:0000256" key="3">
    <source>
        <dbReference type="ARBA" id="ARBA00022525"/>
    </source>
</evidence>
<feature type="domain" description="BPTI/Kunitz inhibitor" evidence="13">
    <location>
        <begin position="628"/>
        <end position="678"/>
    </location>
</feature>
<dbReference type="CDD" id="cd00109">
    <property type="entry name" value="Kunitz-type"/>
    <property type="match status" value="1"/>
</dbReference>
<dbReference type="GO" id="GO:0007155">
    <property type="term" value="P:cell adhesion"/>
    <property type="evidence" value="ECO:0007669"/>
    <property type="project" value="UniProtKB-KW"/>
</dbReference>
<dbReference type="AlphaFoldDB" id="A0A0N4ZHR8"/>
<dbReference type="FunFam" id="2.60.40.2130:FF:000002">
    <property type="entry name" value="Putative Spondin-1"/>
    <property type="match status" value="1"/>
</dbReference>
<evidence type="ECO:0000313" key="16">
    <source>
        <dbReference type="Proteomes" id="UP000038045"/>
    </source>
</evidence>
<dbReference type="SUPFAM" id="SSF57362">
    <property type="entry name" value="BPTI-like"/>
    <property type="match status" value="1"/>
</dbReference>
<dbReference type="PROSITE" id="PS50279">
    <property type="entry name" value="BPTI_KUNITZ_2"/>
    <property type="match status" value="1"/>
</dbReference>
<keyword evidence="9" id="KW-1015">Disulfide bond</keyword>
<dbReference type="PROSITE" id="PS00280">
    <property type="entry name" value="BPTI_KUNITZ_1"/>
    <property type="match status" value="1"/>
</dbReference>
<keyword evidence="3" id="KW-0964">Secreted</keyword>
<evidence type="ECO:0000256" key="5">
    <source>
        <dbReference type="ARBA" id="ARBA00022723"/>
    </source>
</evidence>
<dbReference type="Proteomes" id="UP000038045">
    <property type="component" value="Unplaced"/>
</dbReference>
<dbReference type="STRING" id="131310.A0A0N4ZHR8"/>
<protein>
    <recommendedName>
        <fullName evidence="2">Spondin-1</fullName>
    </recommendedName>
    <alternativeName>
        <fullName evidence="11">F-spondin</fullName>
    </alternativeName>
</protein>